<evidence type="ECO:0000313" key="2">
    <source>
        <dbReference type="EMBL" id="KAJ3663088.1"/>
    </source>
</evidence>
<dbReference type="EMBL" id="JALNTZ010000002">
    <property type="protein sequence ID" value="KAJ3663088.1"/>
    <property type="molecule type" value="Genomic_DNA"/>
</dbReference>
<feature type="compositionally biased region" description="Basic and acidic residues" evidence="1">
    <location>
        <begin position="35"/>
        <end position="75"/>
    </location>
</feature>
<protein>
    <submittedName>
        <fullName evidence="2">Uncharacterized protein</fullName>
    </submittedName>
</protein>
<dbReference type="Proteomes" id="UP001168821">
    <property type="component" value="Unassembled WGS sequence"/>
</dbReference>
<evidence type="ECO:0000256" key="1">
    <source>
        <dbReference type="SAM" id="MobiDB-lite"/>
    </source>
</evidence>
<comment type="caution">
    <text evidence="2">The sequence shown here is derived from an EMBL/GenBank/DDBJ whole genome shotgun (WGS) entry which is preliminary data.</text>
</comment>
<sequence length="163" mass="18247">MLNTCNVTFDIDAAAQLCGSDERRGERKKKKKERRALGEDDEGRCRGFGKRDRVRKTREGLRREHQRPTESRRGTGSEADLNRTAATGTGVLRIGTNTVSRREVRADRPGETGSVPVCVVPVVLPPIVTGRRFTRVINSPTSELLPPPPIYINFLYIQALLYT</sequence>
<proteinExistence type="predicted"/>
<keyword evidence="3" id="KW-1185">Reference proteome</keyword>
<name>A0AA38IRY2_9CUCU</name>
<organism evidence="2 3">
    <name type="scientific">Zophobas morio</name>
    <dbReference type="NCBI Taxonomy" id="2755281"/>
    <lineage>
        <taxon>Eukaryota</taxon>
        <taxon>Metazoa</taxon>
        <taxon>Ecdysozoa</taxon>
        <taxon>Arthropoda</taxon>
        <taxon>Hexapoda</taxon>
        <taxon>Insecta</taxon>
        <taxon>Pterygota</taxon>
        <taxon>Neoptera</taxon>
        <taxon>Endopterygota</taxon>
        <taxon>Coleoptera</taxon>
        <taxon>Polyphaga</taxon>
        <taxon>Cucujiformia</taxon>
        <taxon>Tenebrionidae</taxon>
        <taxon>Zophobas</taxon>
    </lineage>
</organism>
<reference evidence="2" key="1">
    <citation type="journal article" date="2023" name="G3 (Bethesda)">
        <title>Whole genome assemblies of Zophobas morio and Tenebrio molitor.</title>
        <authorList>
            <person name="Kaur S."/>
            <person name="Stinson S.A."/>
            <person name="diCenzo G.C."/>
        </authorList>
    </citation>
    <scope>NUCLEOTIDE SEQUENCE</scope>
    <source>
        <strain evidence="2">QUZm001</strain>
    </source>
</reference>
<gene>
    <name evidence="2" type="ORF">Zmor_007397</name>
</gene>
<dbReference type="AlphaFoldDB" id="A0AA38IRY2"/>
<feature type="region of interest" description="Disordered" evidence="1">
    <location>
        <begin position="21"/>
        <end position="89"/>
    </location>
</feature>
<accession>A0AA38IRY2</accession>
<evidence type="ECO:0000313" key="3">
    <source>
        <dbReference type="Proteomes" id="UP001168821"/>
    </source>
</evidence>